<evidence type="ECO:0000259" key="2">
    <source>
        <dbReference type="Pfam" id="PF13439"/>
    </source>
</evidence>
<feature type="domain" description="Glycosyltransferase subfamily 4-like N-terminal" evidence="2">
    <location>
        <begin position="13"/>
        <end position="147"/>
    </location>
</feature>
<dbReference type="Gene3D" id="3.40.50.2000">
    <property type="entry name" value="Glycogen Phosphorylase B"/>
    <property type="match status" value="2"/>
</dbReference>
<evidence type="ECO:0000259" key="1">
    <source>
        <dbReference type="Pfam" id="PF00534"/>
    </source>
</evidence>
<dbReference type="InterPro" id="IPR028098">
    <property type="entry name" value="Glyco_trans_4-like_N"/>
</dbReference>
<organism evidence="3 4">
    <name type="scientific">Campylobacter massiliensis</name>
    <dbReference type="NCBI Taxonomy" id="2762557"/>
    <lineage>
        <taxon>Bacteria</taxon>
        <taxon>Pseudomonadati</taxon>
        <taxon>Campylobacterota</taxon>
        <taxon>Epsilonproteobacteria</taxon>
        <taxon>Campylobacterales</taxon>
        <taxon>Campylobacteraceae</taxon>
        <taxon>Campylobacter</taxon>
    </lineage>
</organism>
<evidence type="ECO:0000313" key="3">
    <source>
        <dbReference type="EMBL" id="MBC2883651.1"/>
    </source>
</evidence>
<dbReference type="Pfam" id="PF13439">
    <property type="entry name" value="Glyco_transf_4"/>
    <property type="match status" value="1"/>
</dbReference>
<dbReference type="Proteomes" id="UP000552683">
    <property type="component" value="Unassembled WGS sequence"/>
</dbReference>
<reference evidence="3 4" key="1">
    <citation type="submission" date="2020-08" db="EMBL/GenBank/DDBJ databases">
        <title>Complete genome and description of Campylobacter massiliensis Marseille-Q3452 sp. nov.</title>
        <authorList>
            <person name="Antezack A."/>
        </authorList>
    </citation>
    <scope>NUCLEOTIDE SEQUENCE [LARGE SCALE GENOMIC DNA]</scope>
    <source>
        <strain evidence="3 4">Marseille-Q3452</strain>
    </source>
</reference>
<name>A0A842J7G1_9BACT</name>
<sequence>MKVLFIISTLQAGGAERVMSLLASYFAKFHDVTLLKFDTKPPFYELDERIKLIDLPFPMVKKGFFANLIRRVKKFFYQRNLIKNGGFDVVISSMDSTNINVILSNLFINKPLFISEHSSADFFKGRGWLFLRRMLYPLASGLTVLTKEDYEYYSFVKNKTVMYNPMFEAKKQGLPKENIILFVGRLISLKGCDVFLKAMSLVDKELLKEWKIVIAGAGEERQRLELIAHEQLHLDAEFIGQTSDVASLYERSKILVSSSKTEGLPNVLIESVFFNCARVATATSGAKELIEDGKDGFLVPIDDVKALGSKIELLMRDEELRQELVKNANERENSFKTDQIYQKWMDFITQNIKG</sequence>
<dbReference type="InterPro" id="IPR001296">
    <property type="entry name" value="Glyco_trans_1"/>
</dbReference>
<evidence type="ECO:0000313" key="4">
    <source>
        <dbReference type="Proteomes" id="UP000552683"/>
    </source>
</evidence>
<dbReference type="PANTHER" id="PTHR12526:SF630">
    <property type="entry name" value="GLYCOSYLTRANSFERASE"/>
    <property type="match status" value="1"/>
</dbReference>
<dbReference type="SUPFAM" id="SSF53756">
    <property type="entry name" value="UDP-Glycosyltransferase/glycogen phosphorylase"/>
    <property type="match status" value="1"/>
</dbReference>
<proteinExistence type="predicted"/>
<dbReference type="AlphaFoldDB" id="A0A842J7G1"/>
<protein>
    <submittedName>
        <fullName evidence="3">Glycosyltransferase</fullName>
    </submittedName>
</protein>
<feature type="domain" description="Glycosyl transferase family 1" evidence="1">
    <location>
        <begin position="170"/>
        <end position="330"/>
    </location>
</feature>
<comment type="caution">
    <text evidence="3">The sequence shown here is derived from an EMBL/GenBank/DDBJ whole genome shotgun (WGS) entry which is preliminary data.</text>
</comment>
<accession>A0A842J7G1</accession>
<dbReference type="Pfam" id="PF00534">
    <property type="entry name" value="Glycos_transf_1"/>
    <property type="match status" value="1"/>
</dbReference>
<dbReference type="GO" id="GO:0016757">
    <property type="term" value="F:glycosyltransferase activity"/>
    <property type="evidence" value="ECO:0007669"/>
    <property type="project" value="InterPro"/>
</dbReference>
<keyword evidence="3" id="KW-0808">Transferase</keyword>
<dbReference type="RefSeq" id="WP_185899180.1">
    <property type="nucleotide sequence ID" value="NZ_JACLZK010000002.1"/>
</dbReference>
<keyword evidence="4" id="KW-1185">Reference proteome</keyword>
<gene>
    <name evidence="3" type="ORF">H7R39_10385</name>
</gene>
<dbReference type="PANTHER" id="PTHR12526">
    <property type="entry name" value="GLYCOSYLTRANSFERASE"/>
    <property type="match status" value="1"/>
</dbReference>
<dbReference type="EMBL" id="JACLZK010000002">
    <property type="protein sequence ID" value="MBC2883651.1"/>
    <property type="molecule type" value="Genomic_DNA"/>
</dbReference>